<proteinExistence type="predicted"/>
<organism evidence="2 3">
    <name type="scientific">Bipolaricaulis sibiricus</name>
    <dbReference type="NCBI Taxonomy" id="2501609"/>
    <lineage>
        <taxon>Bacteria</taxon>
        <taxon>Candidatus Bipolaricaulota</taxon>
        <taxon>Candidatus Bipolaricaulia</taxon>
        <taxon>Candidatus Bipolaricaulales</taxon>
        <taxon>Candidatus Bipolaricaulaceae</taxon>
        <taxon>Candidatus Bipolaricaulis</taxon>
    </lineage>
</organism>
<feature type="domain" description="Molybdopterin-guanine dinucleotide biosynthesis protein B (MobB)" evidence="1">
    <location>
        <begin position="3"/>
        <end position="128"/>
    </location>
</feature>
<dbReference type="CDD" id="cd03116">
    <property type="entry name" value="MobB"/>
    <property type="match status" value="1"/>
</dbReference>
<dbReference type="InterPro" id="IPR052539">
    <property type="entry name" value="MGD_biosynthesis_adapter"/>
</dbReference>
<dbReference type="EMBL" id="CP034928">
    <property type="protein sequence ID" value="QAA76083.1"/>
    <property type="molecule type" value="Genomic_DNA"/>
</dbReference>
<reference evidence="3" key="1">
    <citation type="submission" date="2018-12" db="EMBL/GenBank/DDBJ databases">
        <title>Complete genome sequence of an uncultured bacterium of the candidate phylum Bipolaricaulota.</title>
        <authorList>
            <person name="Kadnikov V.V."/>
            <person name="Mardanov A.V."/>
            <person name="Beletsky A.V."/>
            <person name="Frank Y.A."/>
            <person name="Karnachuk O.V."/>
            <person name="Ravin N.V."/>
        </authorList>
    </citation>
    <scope>NUCLEOTIDE SEQUENCE [LARGE SCALE GENOMIC DNA]</scope>
</reference>
<dbReference type="Pfam" id="PF03205">
    <property type="entry name" value="MobB"/>
    <property type="match status" value="1"/>
</dbReference>
<dbReference type="SUPFAM" id="SSF52540">
    <property type="entry name" value="P-loop containing nucleoside triphosphate hydrolases"/>
    <property type="match status" value="1"/>
</dbReference>
<evidence type="ECO:0000313" key="2">
    <source>
        <dbReference type="EMBL" id="QAA76083.1"/>
    </source>
</evidence>
<dbReference type="GO" id="GO:0006777">
    <property type="term" value="P:Mo-molybdopterin cofactor biosynthetic process"/>
    <property type="evidence" value="ECO:0007669"/>
    <property type="project" value="InterPro"/>
</dbReference>
<accession>A0A410FSU1</accession>
<dbReference type="PANTHER" id="PTHR40072">
    <property type="entry name" value="MOLYBDOPTERIN-GUANINE DINUCLEOTIDE BIOSYNTHESIS ADAPTER PROTEIN-RELATED"/>
    <property type="match status" value="1"/>
</dbReference>
<dbReference type="GO" id="GO:0005525">
    <property type="term" value="F:GTP binding"/>
    <property type="evidence" value="ECO:0007669"/>
    <property type="project" value="InterPro"/>
</dbReference>
<evidence type="ECO:0000259" key="1">
    <source>
        <dbReference type="Pfam" id="PF03205"/>
    </source>
</evidence>
<dbReference type="NCBIfam" id="TIGR00176">
    <property type="entry name" value="mobB"/>
    <property type="match status" value="1"/>
</dbReference>
<dbReference type="InterPro" id="IPR027417">
    <property type="entry name" value="P-loop_NTPase"/>
</dbReference>
<name>A0A410FSU1_BIPS1</name>
<dbReference type="KEGG" id="bih:BIP78_0317"/>
<dbReference type="AlphaFoldDB" id="A0A410FSU1"/>
<dbReference type="PANTHER" id="PTHR40072:SF1">
    <property type="entry name" value="MOLYBDOPTERIN-GUANINE DINUCLEOTIDE BIOSYNTHESIS ADAPTER PROTEIN"/>
    <property type="match status" value="1"/>
</dbReference>
<dbReference type="InterPro" id="IPR004435">
    <property type="entry name" value="MobB_dom"/>
</dbReference>
<sequence>MKVVAVIGHKGSGKTTFLRKLIPVLIARGYRVGTAKHVGPEVEPDTPGKDTQLHREAGAERVLLYSDLHGALFWDHDRVSVDEYITRFMTDLDLVLLEGFKGSDYPKIEVFRAGEPLAGRIPVLAVVTDRTVRVPDDVEVLPLDPEAVADFLEVEIFSP</sequence>
<evidence type="ECO:0000313" key="3">
    <source>
        <dbReference type="Proteomes" id="UP000287233"/>
    </source>
</evidence>
<gene>
    <name evidence="2" type="ORF">BIP78_0317</name>
</gene>
<protein>
    <submittedName>
        <fullName evidence="2">Molybdopterin-guanine dinucleotide biosynthesis protein MobB</fullName>
    </submittedName>
</protein>
<dbReference type="Gene3D" id="3.40.50.300">
    <property type="entry name" value="P-loop containing nucleotide triphosphate hydrolases"/>
    <property type="match status" value="1"/>
</dbReference>
<dbReference type="Proteomes" id="UP000287233">
    <property type="component" value="Chromosome"/>
</dbReference>